<keyword evidence="2" id="KW-1185">Reference proteome</keyword>
<dbReference type="Pfam" id="PF14124">
    <property type="entry name" value="DUF4291"/>
    <property type="match status" value="1"/>
</dbReference>
<gene>
    <name evidence="1" type="ORF">F1735_01225</name>
</gene>
<accession>A0ABX0MG00</accession>
<protein>
    <submittedName>
        <fullName evidence="1">DUF4291 family protein</fullName>
    </submittedName>
</protein>
<dbReference type="Proteomes" id="UP000610594">
    <property type="component" value="Unassembled WGS sequence"/>
</dbReference>
<reference evidence="1 2" key="1">
    <citation type="submission" date="2019-10" db="EMBL/GenBank/DDBJ databases">
        <title>Taxonomy of Antarctic Massilia spp.: description of Massilia rubra sp. nov., Massilia aquatica sp. nov., Massilia mucilaginosa sp. nov., Massilia frigida sp. nov. isolated from streams, lakes and regoliths.</title>
        <authorList>
            <person name="Holochova P."/>
            <person name="Sedlacek I."/>
            <person name="Kralova S."/>
            <person name="Maslanova I."/>
            <person name="Busse H.-J."/>
            <person name="Stankova E."/>
            <person name="Vrbovska V."/>
            <person name="Kovarovic V."/>
            <person name="Bartak M."/>
            <person name="Svec P."/>
            <person name="Pantucek R."/>
        </authorList>
    </citation>
    <scope>NUCLEOTIDE SEQUENCE [LARGE SCALE GENOMIC DNA]</scope>
    <source>
        <strain evidence="1 2">CCM 8694</strain>
    </source>
</reference>
<comment type="caution">
    <text evidence="1">The sequence shown here is derived from an EMBL/GenBank/DDBJ whole genome shotgun (WGS) entry which is preliminary data.</text>
</comment>
<dbReference type="EMBL" id="WHJF01000002">
    <property type="protein sequence ID" value="NHZ60942.1"/>
    <property type="molecule type" value="Genomic_DNA"/>
</dbReference>
<name>A0ABX0MG00_9BURK</name>
<proteinExistence type="predicted"/>
<dbReference type="RefSeq" id="WP_167235214.1">
    <property type="nucleotide sequence ID" value="NZ_WHJF01000002.1"/>
</dbReference>
<dbReference type="PANTHER" id="PTHR38567">
    <property type="entry name" value="DUF4291 DOMAIN-CONTAINING PROTEIN"/>
    <property type="match status" value="1"/>
</dbReference>
<organism evidence="1 2">
    <name type="scientific">Massilia genomosp. 1</name>
    <dbReference type="NCBI Taxonomy" id="2609280"/>
    <lineage>
        <taxon>Bacteria</taxon>
        <taxon>Pseudomonadati</taxon>
        <taxon>Pseudomonadota</taxon>
        <taxon>Betaproteobacteria</taxon>
        <taxon>Burkholderiales</taxon>
        <taxon>Oxalobacteraceae</taxon>
        <taxon>Telluria group</taxon>
        <taxon>Massilia</taxon>
    </lineage>
</organism>
<evidence type="ECO:0000313" key="1">
    <source>
        <dbReference type="EMBL" id="NHZ60942.1"/>
    </source>
</evidence>
<dbReference type="PANTHER" id="PTHR38567:SF1">
    <property type="entry name" value="DUF4291 DOMAIN-CONTAINING PROTEIN"/>
    <property type="match status" value="1"/>
</dbReference>
<dbReference type="InterPro" id="IPR025633">
    <property type="entry name" value="DUF4291"/>
</dbReference>
<evidence type="ECO:0000313" key="2">
    <source>
        <dbReference type="Proteomes" id="UP000610594"/>
    </source>
</evidence>
<sequence>MQAAIEETPEVPQRQIRAVYDDATIRVYQAYSDEVAEAALARGTFVSPPFKMERMTWIKPSFLWMMYRAGWGFKDDGQRRILAIDISRDGFAWALEHGCLSHAEGDAGVNKDRYPVRIQWDPERDLHLHRLGYRSIQIGLGKEAVSLYVTQWIRAITDVTPLAHEIHALVQAGRLDEARARLPVERVYR</sequence>